<dbReference type="AlphaFoldDB" id="A0A3E1NGF4"/>
<dbReference type="Proteomes" id="UP000261284">
    <property type="component" value="Unassembled WGS sequence"/>
</dbReference>
<sequence length="740" mass="83882">MGALCWSNSATAQDSLRCGEAILFSRNEEGGYAIGWQYRGSIFSTYDNNHPVSLMIDSVSYAVNYRRLTKQPATWVGEATVETPGGSRFAVKDVYTLAADKAAFVMSREVNVLKAGSDKWFNSFFGVQGNALNDIKDAEVFVPGTWYKDNRYLPQYALAADAASNYFYFREDRLPLPLVMCRNKNNASTVTLMHLSADPQTFFEESGLARITDARMQFGAIGLQQQQNLTALFQFPGCEGDRTYVSRYSFTTGQSIATRGTGNWAMRSHPVQTGIQHRYTLAVRFSHEPDFASALNNAWQYTYQQYHSAVHTENMKAVFNEEARLLNDYWRNIGGAPGWPFSVYLPSGNTRAYDYQMGFIGFQVPNAYYLLRCGLETNNQSMIDKACKVLDFWAAEAATDNGLPKSWAEPYVDKPFGWRKYPQFMRIAGDGMEGALLAWSIMQRHHISKPAWLKLCTGFGDWLVNNQNEDGSYYLNYNWWDNGKPGHNSKYTTTNVIRYLVELYRVTRQQRYLDAAVKAGVFSLNAINNDYLYVGGVIDNPNVKDRESGQQAMYAFMALYDHTKDHQWLDAAVQAARYTETYMYAYHVPMSQGDTLTDFPANKTGTGQTLIATGHSGVDNGLSFSSFQYYRLYLFTGDKHLLQVARMAMYNTLQTMDMDGSMGYRYKALQTEAFSLSGNTRGHSVRQWLAWNTAAVMDPLCRFKDAFNNVDIDAIEKLPLAQRRQLNEQYGKTSGLVEKE</sequence>
<evidence type="ECO:0000313" key="2">
    <source>
        <dbReference type="Proteomes" id="UP000261284"/>
    </source>
</evidence>
<accession>A0A3E1NGF4</accession>
<proteinExistence type="predicted"/>
<dbReference type="GO" id="GO:0005975">
    <property type="term" value="P:carbohydrate metabolic process"/>
    <property type="evidence" value="ECO:0007669"/>
    <property type="project" value="InterPro"/>
</dbReference>
<evidence type="ECO:0000313" key="1">
    <source>
        <dbReference type="EMBL" id="RFM27029.1"/>
    </source>
</evidence>
<dbReference type="InterPro" id="IPR008928">
    <property type="entry name" value="6-hairpin_glycosidase_sf"/>
</dbReference>
<name>A0A3E1NGF4_9BACT</name>
<dbReference type="InterPro" id="IPR012341">
    <property type="entry name" value="6hp_glycosidase-like_sf"/>
</dbReference>
<organism evidence="1 2">
    <name type="scientific">Deminuibacter soli</name>
    <dbReference type="NCBI Taxonomy" id="2291815"/>
    <lineage>
        <taxon>Bacteria</taxon>
        <taxon>Pseudomonadati</taxon>
        <taxon>Bacteroidota</taxon>
        <taxon>Chitinophagia</taxon>
        <taxon>Chitinophagales</taxon>
        <taxon>Chitinophagaceae</taxon>
        <taxon>Deminuibacter</taxon>
    </lineage>
</organism>
<dbReference type="SUPFAM" id="SSF48208">
    <property type="entry name" value="Six-hairpin glycosidases"/>
    <property type="match status" value="1"/>
</dbReference>
<dbReference type="Gene3D" id="1.50.10.10">
    <property type="match status" value="1"/>
</dbReference>
<keyword evidence="2" id="KW-1185">Reference proteome</keyword>
<reference evidence="1 2" key="1">
    <citation type="submission" date="2018-08" db="EMBL/GenBank/DDBJ databases">
        <title>Chitinophagaceae sp. K23C18032701, a novel bacterium isolated from forest soil.</title>
        <authorList>
            <person name="Wang C."/>
        </authorList>
    </citation>
    <scope>NUCLEOTIDE SEQUENCE [LARGE SCALE GENOMIC DNA]</scope>
    <source>
        <strain evidence="1 2">K23C18032701</strain>
    </source>
</reference>
<protein>
    <submittedName>
        <fullName evidence="1">Uncharacterized protein</fullName>
    </submittedName>
</protein>
<comment type="caution">
    <text evidence="1">The sequence shown here is derived from an EMBL/GenBank/DDBJ whole genome shotgun (WGS) entry which is preliminary data.</text>
</comment>
<dbReference type="EMBL" id="QTJU01000006">
    <property type="protein sequence ID" value="RFM27029.1"/>
    <property type="molecule type" value="Genomic_DNA"/>
</dbReference>
<gene>
    <name evidence="1" type="ORF">DXN05_16285</name>
</gene>